<organism evidence="1 2">
    <name type="scientific">Volvox africanus</name>
    <dbReference type="NCBI Taxonomy" id="51714"/>
    <lineage>
        <taxon>Eukaryota</taxon>
        <taxon>Viridiplantae</taxon>
        <taxon>Chlorophyta</taxon>
        <taxon>core chlorophytes</taxon>
        <taxon>Chlorophyceae</taxon>
        <taxon>CS clade</taxon>
        <taxon>Chlamydomonadales</taxon>
        <taxon>Volvocaceae</taxon>
        <taxon>Volvox</taxon>
    </lineage>
</organism>
<proteinExistence type="predicted"/>
<reference evidence="1" key="1">
    <citation type="journal article" date="2021" name="Proc. Natl. Acad. Sci. U.S.A.">
        <title>Three genomes in the algal genus Volvox reveal the fate of a haploid sex-determining region after a transition to homothallism.</title>
        <authorList>
            <person name="Yamamoto K."/>
            <person name="Hamaji T."/>
            <person name="Kawai-Toyooka H."/>
            <person name="Matsuzaki R."/>
            <person name="Takahashi F."/>
            <person name="Nishimura Y."/>
            <person name="Kawachi M."/>
            <person name="Noguchi H."/>
            <person name="Minakuchi Y."/>
            <person name="Umen J.G."/>
            <person name="Toyoda A."/>
            <person name="Nozaki H."/>
        </authorList>
    </citation>
    <scope>NUCLEOTIDE SEQUENCE</scope>
    <source>
        <strain evidence="1">NIES-3780</strain>
    </source>
</reference>
<feature type="non-terminal residue" evidence="1">
    <location>
        <position position="234"/>
    </location>
</feature>
<accession>A0A8J4BPI0</accession>
<dbReference type="AlphaFoldDB" id="A0A8J4BPI0"/>
<dbReference type="Proteomes" id="UP000747399">
    <property type="component" value="Unassembled WGS sequence"/>
</dbReference>
<evidence type="ECO:0000313" key="1">
    <source>
        <dbReference type="EMBL" id="GIL65286.1"/>
    </source>
</evidence>
<sequence>MDDLNEFDGLLDYLGAGGTELRTSDQRLQQQTIDPSNLTIPDNHLQTQTMVTGGIPMSATPAGGLQTSLQSGLPGFQGFGNLLSGAPAMQTTAATLPGLATGLANAPAIGPVSALLSGGVGTAMPSHAQPPHHSQPGVMGLAALHGPTATGGGLPGVNFSTSAVVGLGNMGSLDPLGGLGGLGNIAGLTAAGGISQLDAILGLQATGAMAPGANLMSRATFTNTGGLGMPASGL</sequence>
<gene>
    <name evidence="1" type="ORF">Vafri_19087</name>
</gene>
<name>A0A8J4BPI0_9CHLO</name>
<dbReference type="EMBL" id="BNCO01000074">
    <property type="protein sequence ID" value="GIL65286.1"/>
    <property type="molecule type" value="Genomic_DNA"/>
</dbReference>
<comment type="caution">
    <text evidence="1">The sequence shown here is derived from an EMBL/GenBank/DDBJ whole genome shotgun (WGS) entry which is preliminary data.</text>
</comment>
<keyword evidence="2" id="KW-1185">Reference proteome</keyword>
<protein>
    <submittedName>
        <fullName evidence="1">Uncharacterized protein</fullName>
    </submittedName>
</protein>
<evidence type="ECO:0000313" key="2">
    <source>
        <dbReference type="Proteomes" id="UP000747399"/>
    </source>
</evidence>